<dbReference type="Gene3D" id="2.20.28.160">
    <property type="match status" value="1"/>
</dbReference>
<keyword evidence="6" id="KW-1185">Reference proteome</keyword>
<sequence>MTIQCPECGARYRVDPSRVKKTVARVRCPKCNHQFQVDLGEAPVPEPQPAKESPEAAAPRQAASGPAILVVDDSKFFRELILDVLQPLGARLLTAADGVEALEIIRRDRPELVLLDLNLPRMDGYQLIREVRADASLQAIRLMAMSGVYRKEADVARVELAGANDFINKSFKPEQLQYRVKKLLEG</sequence>
<dbReference type="InterPro" id="IPR011006">
    <property type="entry name" value="CheY-like_superfamily"/>
</dbReference>
<evidence type="ECO:0000256" key="1">
    <source>
        <dbReference type="ARBA" id="ARBA00022553"/>
    </source>
</evidence>
<feature type="region of interest" description="Disordered" evidence="3">
    <location>
        <begin position="39"/>
        <end position="60"/>
    </location>
</feature>
<dbReference type="Gene3D" id="3.40.50.2300">
    <property type="match status" value="1"/>
</dbReference>
<dbReference type="PANTHER" id="PTHR44591:SF3">
    <property type="entry name" value="RESPONSE REGULATORY DOMAIN-CONTAINING PROTEIN"/>
    <property type="match status" value="1"/>
</dbReference>
<dbReference type="InterPro" id="IPR011723">
    <property type="entry name" value="Znf/thioredoxin_put"/>
</dbReference>
<evidence type="ECO:0000259" key="4">
    <source>
        <dbReference type="PROSITE" id="PS50110"/>
    </source>
</evidence>
<proteinExistence type="predicted"/>
<dbReference type="Proteomes" id="UP001319827">
    <property type="component" value="Chromosome"/>
</dbReference>
<protein>
    <recommendedName>
        <fullName evidence="4">Response regulatory domain-containing protein</fullName>
    </recommendedName>
</protein>
<dbReference type="NCBIfam" id="TIGR02098">
    <property type="entry name" value="MJ0042_CXXC"/>
    <property type="match status" value="1"/>
</dbReference>
<dbReference type="Pfam" id="PF13717">
    <property type="entry name" value="Zn_ribbon_4"/>
    <property type="match status" value="1"/>
</dbReference>
<dbReference type="PROSITE" id="PS50110">
    <property type="entry name" value="RESPONSE_REGULATORY"/>
    <property type="match status" value="1"/>
</dbReference>
<evidence type="ECO:0000256" key="3">
    <source>
        <dbReference type="SAM" id="MobiDB-lite"/>
    </source>
</evidence>
<dbReference type="InterPro" id="IPR050595">
    <property type="entry name" value="Bact_response_regulator"/>
</dbReference>
<dbReference type="InterPro" id="IPR001789">
    <property type="entry name" value="Sig_transdc_resp-reg_receiver"/>
</dbReference>
<organism evidence="5 6">
    <name type="scientific">Desulfuromonas versatilis</name>
    <dbReference type="NCBI Taxonomy" id="2802975"/>
    <lineage>
        <taxon>Bacteria</taxon>
        <taxon>Pseudomonadati</taxon>
        <taxon>Thermodesulfobacteriota</taxon>
        <taxon>Desulfuromonadia</taxon>
        <taxon>Desulfuromonadales</taxon>
        <taxon>Desulfuromonadaceae</taxon>
        <taxon>Desulfuromonas</taxon>
    </lineage>
</organism>
<name>A0ABM8HY92_9BACT</name>
<dbReference type="Pfam" id="PF00072">
    <property type="entry name" value="Response_reg"/>
    <property type="match status" value="1"/>
</dbReference>
<evidence type="ECO:0000256" key="2">
    <source>
        <dbReference type="PROSITE-ProRule" id="PRU00169"/>
    </source>
</evidence>
<dbReference type="PANTHER" id="PTHR44591">
    <property type="entry name" value="STRESS RESPONSE REGULATOR PROTEIN 1"/>
    <property type="match status" value="1"/>
</dbReference>
<evidence type="ECO:0000313" key="5">
    <source>
        <dbReference type="EMBL" id="BCR05553.1"/>
    </source>
</evidence>
<dbReference type="RefSeq" id="WP_221252552.1">
    <property type="nucleotide sequence ID" value="NZ_AP024355.1"/>
</dbReference>
<evidence type="ECO:0000313" key="6">
    <source>
        <dbReference type="Proteomes" id="UP001319827"/>
    </source>
</evidence>
<dbReference type="SUPFAM" id="SSF52172">
    <property type="entry name" value="CheY-like"/>
    <property type="match status" value="1"/>
</dbReference>
<feature type="domain" description="Response regulatory" evidence="4">
    <location>
        <begin position="67"/>
        <end position="184"/>
    </location>
</feature>
<reference evidence="5 6" key="1">
    <citation type="journal article" date="2016" name="C (Basel)">
        <title>Selective Growth of and Electricity Production by Marine Exoelectrogenic Bacteria in Self-Aggregated Hydrogel of Microbially Reduced Graphene Oxide.</title>
        <authorList>
            <person name="Yoshida N."/>
            <person name="Goto Y."/>
            <person name="Miyata Y."/>
        </authorList>
    </citation>
    <scope>NUCLEOTIDE SEQUENCE [LARGE SCALE GENOMIC DNA]</scope>
    <source>
        <strain evidence="5 6">NIT-T3</strain>
    </source>
</reference>
<keyword evidence="1 2" id="KW-0597">Phosphoprotein</keyword>
<dbReference type="SMART" id="SM00448">
    <property type="entry name" value="REC"/>
    <property type="match status" value="1"/>
</dbReference>
<accession>A0ABM8HY92</accession>
<gene>
    <name evidence="5" type="ORF">DESUT3_26220</name>
</gene>
<feature type="modified residue" description="4-aspartylphosphate" evidence="2">
    <location>
        <position position="116"/>
    </location>
</feature>
<reference evidence="5 6" key="2">
    <citation type="journal article" date="2021" name="Int. J. Syst. Evol. Microbiol.">
        <title>Isolation and Polyphasic Characterization of Desulfuromonas versatilis sp. Nov., an Electrogenic Bacteria Capable of Versatile Metabolism Isolated from a Graphene Oxide-Reducing Enrichment Culture.</title>
        <authorList>
            <person name="Xie L."/>
            <person name="Yoshida N."/>
            <person name="Ishii S."/>
            <person name="Meng L."/>
        </authorList>
    </citation>
    <scope>NUCLEOTIDE SEQUENCE [LARGE SCALE GENOMIC DNA]</scope>
    <source>
        <strain evidence="5 6">NIT-T3</strain>
    </source>
</reference>
<dbReference type="EMBL" id="AP024355">
    <property type="protein sequence ID" value="BCR05553.1"/>
    <property type="molecule type" value="Genomic_DNA"/>
</dbReference>